<gene>
    <name evidence="1" type="ORF">J8F10_24315</name>
</gene>
<name>A0ABS5BXC2_9BACT</name>
<sequence>MQNEIDREAFQARLNQDDYGYPEGMEPHLFWYWQAALAWERSRKPLFVDDIPPPPPDKVTLIKAYREKWGCTLLEAKTAVEAHLRTPEPVEVPPGQGQMP</sequence>
<evidence type="ECO:0000313" key="1">
    <source>
        <dbReference type="EMBL" id="MBP3958386.1"/>
    </source>
</evidence>
<evidence type="ECO:0000313" key="2">
    <source>
        <dbReference type="Proteomes" id="UP000676565"/>
    </source>
</evidence>
<reference evidence="1 2" key="1">
    <citation type="submission" date="2021-04" db="EMBL/GenBank/DDBJ databases">
        <authorList>
            <person name="Ivanova A."/>
        </authorList>
    </citation>
    <scope>NUCLEOTIDE SEQUENCE [LARGE SCALE GENOMIC DNA]</scope>
    <source>
        <strain evidence="1 2">G18</strain>
    </source>
</reference>
<comment type="caution">
    <text evidence="1">The sequence shown here is derived from an EMBL/GenBank/DDBJ whole genome shotgun (WGS) entry which is preliminary data.</text>
</comment>
<dbReference type="RefSeq" id="WP_210658323.1">
    <property type="nucleotide sequence ID" value="NZ_JAGKQQ010000001.1"/>
</dbReference>
<dbReference type="EMBL" id="JAGKQQ010000001">
    <property type="protein sequence ID" value="MBP3958386.1"/>
    <property type="molecule type" value="Genomic_DNA"/>
</dbReference>
<proteinExistence type="predicted"/>
<dbReference type="Proteomes" id="UP000676565">
    <property type="component" value="Unassembled WGS sequence"/>
</dbReference>
<keyword evidence="2" id="KW-1185">Reference proteome</keyword>
<organism evidence="1 2">
    <name type="scientific">Gemmata palustris</name>
    <dbReference type="NCBI Taxonomy" id="2822762"/>
    <lineage>
        <taxon>Bacteria</taxon>
        <taxon>Pseudomonadati</taxon>
        <taxon>Planctomycetota</taxon>
        <taxon>Planctomycetia</taxon>
        <taxon>Gemmatales</taxon>
        <taxon>Gemmataceae</taxon>
        <taxon>Gemmata</taxon>
    </lineage>
</organism>
<protein>
    <submittedName>
        <fullName evidence="1">Uncharacterized protein</fullName>
    </submittedName>
</protein>
<accession>A0ABS5BXC2</accession>